<keyword evidence="2" id="KW-0694">RNA-binding</keyword>
<accession>A0A3P1SBJ6</accession>
<dbReference type="NCBIfam" id="TIGR00731">
    <property type="entry name" value="bL25_bact_ctc"/>
    <property type="match status" value="1"/>
</dbReference>
<dbReference type="SUPFAM" id="SSF50715">
    <property type="entry name" value="Ribosomal protein L25-like"/>
    <property type="match status" value="1"/>
</dbReference>
<dbReference type="GO" id="GO:0006412">
    <property type="term" value="P:translation"/>
    <property type="evidence" value="ECO:0007669"/>
    <property type="project" value="InterPro"/>
</dbReference>
<dbReference type="PANTHER" id="PTHR33284">
    <property type="entry name" value="RIBOSOMAL PROTEIN L25/GLN-TRNA SYNTHETASE, ANTI-CODON-BINDING DOMAIN-CONTAINING PROTEIN"/>
    <property type="match status" value="1"/>
</dbReference>
<dbReference type="Proteomes" id="UP000280444">
    <property type="component" value="Unassembled WGS sequence"/>
</dbReference>
<dbReference type="AlphaFoldDB" id="A0A3P1SBJ6"/>
<dbReference type="GO" id="GO:0003735">
    <property type="term" value="F:structural constituent of ribosome"/>
    <property type="evidence" value="ECO:0007669"/>
    <property type="project" value="InterPro"/>
</dbReference>
<evidence type="ECO:0000313" key="6">
    <source>
        <dbReference type="EMBL" id="RRC94643.1"/>
    </source>
</evidence>
<feature type="domain" description="Large ribosomal subunit protein bL25 L25" evidence="5">
    <location>
        <begin position="6"/>
        <end position="91"/>
    </location>
</feature>
<dbReference type="OrthoDB" id="5242980at2"/>
<name>A0A3P1SBJ6_9ACTO</name>
<evidence type="ECO:0000256" key="2">
    <source>
        <dbReference type="ARBA" id="ARBA00022884"/>
    </source>
</evidence>
<evidence type="ECO:0000256" key="3">
    <source>
        <dbReference type="ARBA" id="ARBA00022980"/>
    </source>
</evidence>
<keyword evidence="1" id="KW-0699">rRNA-binding</keyword>
<dbReference type="InterPro" id="IPR029751">
    <property type="entry name" value="Ribosomal_L25_dom"/>
</dbReference>
<dbReference type="Gene3D" id="2.40.240.10">
    <property type="entry name" value="Ribosomal Protein L25, Chain P"/>
    <property type="match status" value="1"/>
</dbReference>
<dbReference type="GO" id="GO:0008097">
    <property type="term" value="F:5S rRNA binding"/>
    <property type="evidence" value="ECO:0007669"/>
    <property type="project" value="InterPro"/>
</dbReference>
<keyword evidence="3 6" id="KW-0689">Ribosomal protein</keyword>
<keyword evidence="4" id="KW-0687">Ribonucleoprotein</keyword>
<dbReference type="GO" id="GO:0022625">
    <property type="term" value="C:cytosolic large ribosomal subunit"/>
    <property type="evidence" value="ECO:0007669"/>
    <property type="project" value="TreeGrafter"/>
</dbReference>
<dbReference type="Pfam" id="PF01386">
    <property type="entry name" value="Ribosomal_L25p"/>
    <property type="match status" value="1"/>
</dbReference>
<reference evidence="6 7" key="1">
    <citation type="submission" date="2018-11" db="EMBL/GenBank/DDBJ databases">
        <title>Genomes From Bacteria Associated with the Canine Oral Cavity: a Test Case for Automated Genome-Based Taxonomic Assignment.</title>
        <authorList>
            <person name="Coil D.A."/>
            <person name="Jospin G."/>
            <person name="Darling A.E."/>
            <person name="Wallis C."/>
            <person name="Davis I.J."/>
            <person name="Harris S."/>
            <person name="Eisen J.A."/>
            <person name="Holcombe L.J."/>
            <person name="O'Flynn C."/>
        </authorList>
    </citation>
    <scope>NUCLEOTIDE SEQUENCE [LARGE SCALE GENOMIC DNA]</scope>
    <source>
        <strain evidence="6 7">OH770</strain>
    </source>
</reference>
<dbReference type="InterPro" id="IPR020056">
    <property type="entry name" value="Rbsml_bL25/Gln-tRNA_synth_N"/>
</dbReference>
<dbReference type="InterPro" id="IPR011035">
    <property type="entry name" value="Ribosomal_bL25/Gln-tRNA_synth"/>
</dbReference>
<dbReference type="PANTHER" id="PTHR33284:SF1">
    <property type="entry name" value="RIBOSOMAL PROTEIN L25_GLN-TRNA SYNTHETASE, ANTI-CODON-BINDING DOMAIN-CONTAINING PROTEIN"/>
    <property type="match status" value="1"/>
</dbReference>
<dbReference type="InterPro" id="IPR020930">
    <property type="entry name" value="Ribosomal_uL5_bac-type"/>
</dbReference>
<gene>
    <name evidence="6" type="ORF">EII11_09455</name>
</gene>
<protein>
    <submittedName>
        <fullName evidence="6">50S ribosomal protein L25</fullName>
    </submittedName>
</protein>
<sequence>MSENVLVVESRTEFGKGAARRARRAGFVPGVLYGAGEETLHLDVPGHDLFLIARSTKGAKVELQLDGKKIAAFIKSVQVHPVSRALLHVDFQLDK</sequence>
<dbReference type="EMBL" id="RQZF01000012">
    <property type="protein sequence ID" value="RRC94643.1"/>
    <property type="molecule type" value="Genomic_DNA"/>
</dbReference>
<evidence type="ECO:0000256" key="1">
    <source>
        <dbReference type="ARBA" id="ARBA00022730"/>
    </source>
</evidence>
<dbReference type="CDD" id="cd00495">
    <property type="entry name" value="Ribosomal_L25_TL5_CTC"/>
    <property type="match status" value="1"/>
</dbReference>
<evidence type="ECO:0000259" key="5">
    <source>
        <dbReference type="Pfam" id="PF01386"/>
    </source>
</evidence>
<keyword evidence="7" id="KW-1185">Reference proteome</keyword>
<dbReference type="InterPro" id="IPR001021">
    <property type="entry name" value="Ribosomal_bL25_long"/>
</dbReference>
<evidence type="ECO:0000313" key="7">
    <source>
        <dbReference type="Proteomes" id="UP000280444"/>
    </source>
</evidence>
<comment type="caution">
    <text evidence="6">The sequence shown here is derived from an EMBL/GenBank/DDBJ whole genome shotgun (WGS) entry which is preliminary data.</text>
</comment>
<organism evidence="6 7">
    <name type="scientific">Schaalia canis</name>
    <dbReference type="NCBI Taxonomy" id="100469"/>
    <lineage>
        <taxon>Bacteria</taxon>
        <taxon>Bacillati</taxon>
        <taxon>Actinomycetota</taxon>
        <taxon>Actinomycetes</taxon>
        <taxon>Actinomycetales</taxon>
        <taxon>Actinomycetaceae</taxon>
        <taxon>Schaalia</taxon>
    </lineage>
</organism>
<proteinExistence type="predicted"/>
<evidence type="ECO:0000256" key="4">
    <source>
        <dbReference type="ARBA" id="ARBA00023274"/>
    </source>
</evidence>